<dbReference type="InterPro" id="IPR003819">
    <property type="entry name" value="TauD/TfdA-like"/>
</dbReference>
<dbReference type="Pfam" id="PF02668">
    <property type="entry name" value="TauD"/>
    <property type="match status" value="1"/>
</dbReference>
<feature type="domain" description="TauD/TfdA-like" evidence="4">
    <location>
        <begin position="32"/>
        <end position="283"/>
    </location>
</feature>
<keyword evidence="2" id="KW-0560">Oxidoreductase</keyword>
<dbReference type="InterPro" id="IPR050411">
    <property type="entry name" value="AlphaKG_dependent_hydroxylases"/>
</dbReference>
<evidence type="ECO:0000313" key="6">
    <source>
        <dbReference type="Proteomes" id="UP001285921"/>
    </source>
</evidence>
<proteinExistence type="predicted"/>
<evidence type="ECO:0000256" key="3">
    <source>
        <dbReference type="ARBA" id="ARBA00023194"/>
    </source>
</evidence>
<dbReference type="PANTHER" id="PTHR10696:SF56">
    <property type="entry name" value="TAUD_TFDA-LIKE DOMAIN-CONTAINING PROTEIN"/>
    <property type="match status" value="1"/>
</dbReference>
<sequence>MSIAYDMQGLLVENKIVLAKYNHNCIKPTIIEDVNQLDEYIINEIIDNYLSNGFAVFEIVENDVSDEQLLKLYAQVGLKDPFVPSIYKDRSGIYENSGLNYIAANSYSNDIMHRAFQTNNRQELHSDGTLEDIGVIATSTLFCVEPADIGGETIIFNSVGAFYRMLLEEFDVVESLLNECALKRIDLGRTNRVAIGPAFKIIDNKILSRFSMDNTCNWEYGIEIDSKLSIALNEILKYAHEDSPYYTKFKLGKNQGVIMANSKVSHGRESFQNGPINKRKMVRGLFSCELLYASNFL</sequence>
<name>A0ABQ6NS60_9BACL</name>
<evidence type="ECO:0000313" key="5">
    <source>
        <dbReference type="EMBL" id="GMK47952.1"/>
    </source>
</evidence>
<comment type="caution">
    <text evidence="5">The sequence shown here is derived from an EMBL/GenBank/DDBJ whole genome shotgun (WGS) entry which is preliminary data.</text>
</comment>
<accession>A0ABQ6NS60</accession>
<gene>
    <name evidence="5" type="ORF">PghCCS26_50820</name>
</gene>
<dbReference type="Proteomes" id="UP001285921">
    <property type="component" value="Unassembled WGS sequence"/>
</dbReference>
<evidence type="ECO:0000256" key="2">
    <source>
        <dbReference type="ARBA" id="ARBA00023002"/>
    </source>
</evidence>
<dbReference type="SUPFAM" id="SSF51197">
    <property type="entry name" value="Clavaminate synthase-like"/>
    <property type="match status" value="1"/>
</dbReference>
<protein>
    <recommendedName>
        <fullName evidence="4">TauD/TfdA-like domain-containing protein</fullName>
    </recommendedName>
</protein>
<dbReference type="EMBL" id="BTCL01000024">
    <property type="protein sequence ID" value="GMK47952.1"/>
    <property type="molecule type" value="Genomic_DNA"/>
</dbReference>
<keyword evidence="6" id="KW-1185">Reference proteome</keyword>
<dbReference type="Gene3D" id="3.60.130.10">
    <property type="entry name" value="Clavaminate synthase-like"/>
    <property type="match status" value="1"/>
</dbReference>
<organism evidence="5 6">
    <name type="scientific">Paenibacillus glycanilyticus</name>
    <dbReference type="NCBI Taxonomy" id="126569"/>
    <lineage>
        <taxon>Bacteria</taxon>
        <taxon>Bacillati</taxon>
        <taxon>Bacillota</taxon>
        <taxon>Bacilli</taxon>
        <taxon>Bacillales</taxon>
        <taxon>Paenibacillaceae</taxon>
        <taxon>Paenibacillus</taxon>
    </lineage>
</organism>
<dbReference type="InterPro" id="IPR042098">
    <property type="entry name" value="TauD-like_sf"/>
</dbReference>
<evidence type="ECO:0000259" key="4">
    <source>
        <dbReference type="Pfam" id="PF02668"/>
    </source>
</evidence>
<evidence type="ECO:0000256" key="1">
    <source>
        <dbReference type="ARBA" id="ARBA00001954"/>
    </source>
</evidence>
<keyword evidence="3" id="KW-0045">Antibiotic biosynthesis</keyword>
<reference evidence="5 6" key="1">
    <citation type="submission" date="2023-05" db="EMBL/GenBank/DDBJ databases">
        <title>Draft genome of Paenibacillus sp. CCS26.</title>
        <authorList>
            <person name="Akita H."/>
            <person name="Shinto Y."/>
            <person name="Kimura Z."/>
        </authorList>
    </citation>
    <scope>NUCLEOTIDE SEQUENCE [LARGE SCALE GENOMIC DNA]</scope>
    <source>
        <strain evidence="5 6">CCS26</strain>
    </source>
</reference>
<dbReference type="RefSeq" id="WP_317981782.1">
    <property type="nucleotide sequence ID" value="NZ_BTCL01000024.1"/>
</dbReference>
<dbReference type="PANTHER" id="PTHR10696">
    <property type="entry name" value="GAMMA-BUTYROBETAINE HYDROXYLASE-RELATED"/>
    <property type="match status" value="1"/>
</dbReference>
<comment type="cofactor">
    <cofactor evidence="1">
        <name>Fe(2+)</name>
        <dbReference type="ChEBI" id="CHEBI:29033"/>
    </cofactor>
</comment>